<keyword evidence="1" id="KW-0732">Signal</keyword>
<feature type="signal peptide" evidence="1">
    <location>
        <begin position="1"/>
        <end position="21"/>
    </location>
</feature>
<accession>A0A7S4UZL2</accession>
<sequence length="176" mass="20189">MKTVIANIAILLASLFVTVSAQQKYGCDECCDKWVPVSSWHHGFCCDPPEADTDCECPAHPNAKTMPLEADWVVLPKEDRAAFRAKTRLEFRRFVRVDNRVTRRLSAREESFCRKADRKQGKMDAKVQRGVEAQERRAVFKEKLTVSREKMIAARDKQIHANQVQLALERGVHLNH</sequence>
<organism evidence="2">
    <name type="scientific">Ditylum brightwellii</name>
    <dbReference type="NCBI Taxonomy" id="49249"/>
    <lineage>
        <taxon>Eukaryota</taxon>
        <taxon>Sar</taxon>
        <taxon>Stramenopiles</taxon>
        <taxon>Ochrophyta</taxon>
        <taxon>Bacillariophyta</taxon>
        <taxon>Mediophyceae</taxon>
        <taxon>Lithodesmiophycidae</taxon>
        <taxon>Lithodesmiales</taxon>
        <taxon>Lithodesmiaceae</taxon>
        <taxon>Ditylum</taxon>
    </lineage>
</organism>
<dbReference type="AlphaFoldDB" id="A0A7S4UZL2"/>
<proteinExistence type="predicted"/>
<feature type="chain" id="PRO_5030924823" evidence="1">
    <location>
        <begin position="22"/>
        <end position="176"/>
    </location>
</feature>
<reference evidence="2" key="1">
    <citation type="submission" date="2021-01" db="EMBL/GenBank/DDBJ databases">
        <authorList>
            <person name="Corre E."/>
            <person name="Pelletier E."/>
            <person name="Niang G."/>
            <person name="Scheremetjew M."/>
            <person name="Finn R."/>
            <person name="Kale V."/>
            <person name="Holt S."/>
            <person name="Cochrane G."/>
            <person name="Meng A."/>
            <person name="Brown T."/>
            <person name="Cohen L."/>
        </authorList>
    </citation>
    <scope>NUCLEOTIDE SEQUENCE</scope>
    <source>
        <strain evidence="2">GSO104</strain>
    </source>
</reference>
<protein>
    <submittedName>
        <fullName evidence="2">Uncharacterized protein</fullName>
    </submittedName>
</protein>
<evidence type="ECO:0000256" key="1">
    <source>
        <dbReference type="SAM" id="SignalP"/>
    </source>
</evidence>
<dbReference type="EMBL" id="HBNS01024291">
    <property type="protein sequence ID" value="CAE4615326.1"/>
    <property type="molecule type" value="Transcribed_RNA"/>
</dbReference>
<gene>
    <name evidence="2" type="ORF">DBRI00130_LOCUS19167</name>
</gene>
<evidence type="ECO:0000313" key="2">
    <source>
        <dbReference type="EMBL" id="CAE4615326.1"/>
    </source>
</evidence>
<name>A0A7S4UZL2_9STRA</name>